<comment type="caution">
    <text evidence="2">The sequence shown here is derived from an EMBL/GenBank/DDBJ whole genome shotgun (WGS) entry which is preliminary data.</text>
</comment>
<organism evidence="2 3">
    <name type="scientific">Candidatus Accumulibacter adjunctus</name>
    <dbReference type="NCBI Taxonomy" id="1454001"/>
    <lineage>
        <taxon>Bacteria</taxon>
        <taxon>Pseudomonadati</taxon>
        <taxon>Pseudomonadota</taxon>
        <taxon>Betaproteobacteria</taxon>
        <taxon>Candidatus Accumulibacter</taxon>
    </lineage>
</organism>
<proteinExistence type="predicted"/>
<feature type="compositionally biased region" description="Polar residues" evidence="1">
    <location>
        <begin position="33"/>
        <end position="47"/>
    </location>
</feature>
<name>A0A011NSF9_9PROT</name>
<protein>
    <submittedName>
        <fullName evidence="2">Uncharacterized protein</fullName>
    </submittedName>
</protein>
<dbReference type="STRING" id="1454001.AW08_02043"/>
<dbReference type="PATRIC" id="fig|1454001.3.peg.2089"/>
<dbReference type="AlphaFoldDB" id="A0A011NSF9"/>
<sequence length="55" mass="5787">MLTELTRSNFKSYPEARLPLAPLSFLIGANASAEPTPTKSALPTTISDAVAPNLT</sequence>
<accession>A0A011NSF9</accession>
<evidence type="ECO:0000256" key="1">
    <source>
        <dbReference type="SAM" id="MobiDB-lite"/>
    </source>
</evidence>
<evidence type="ECO:0000313" key="2">
    <source>
        <dbReference type="EMBL" id="EXI67487.1"/>
    </source>
</evidence>
<feature type="region of interest" description="Disordered" evidence="1">
    <location>
        <begin position="33"/>
        <end position="55"/>
    </location>
</feature>
<dbReference type="EMBL" id="JFAX01000010">
    <property type="protein sequence ID" value="EXI67487.1"/>
    <property type="molecule type" value="Genomic_DNA"/>
</dbReference>
<keyword evidence="3" id="KW-1185">Reference proteome</keyword>
<reference evidence="2" key="1">
    <citation type="submission" date="2014-02" db="EMBL/GenBank/DDBJ databases">
        <title>Expanding our view of genomic diversity in Candidatus Accumulibacter clades.</title>
        <authorList>
            <person name="Skennerton C.T."/>
            <person name="Barr J.J."/>
            <person name="Slater F.R."/>
            <person name="Bond P.L."/>
            <person name="Tyson G.W."/>
        </authorList>
    </citation>
    <scope>NUCLEOTIDE SEQUENCE [LARGE SCALE GENOMIC DNA]</scope>
</reference>
<gene>
    <name evidence="2" type="ORF">AW08_02043</name>
</gene>
<dbReference type="Proteomes" id="UP000020218">
    <property type="component" value="Unassembled WGS sequence"/>
</dbReference>
<evidence type="ECO:0000313" key="3">
    <source>
        <dbReference type="Proteomes" id="UP000020218"/>
    </source>
</evidence>